<dbReference type="SMART" id="SM00342">
    <property type="entry name" value="HTH_ARAC"/>
    <property type="match status" value="1"/>
</dbReference>
<organism evidence="4 5">
    <name type="scientific">Aquirufa nivalisilvae</name>
    <dbReference type="NCBI Taxonomy" id="2516557"/>
    <lineage>
        <taxon>Bacteria</taxon>
        <taxon>Pseudomonadati</taxon>
        <taxon>Bacteroidota</taxon>
        <taxon>Cytophagia</taxon>
        <taxon>Cytophagales</taxon>
        <taxon>Flectobacillaceae</taxon>
        <taxon>Aquirufa</taxon>
    </lineage>
</organism>
<evidence type="ECO:0000313" key="4">
    <source>
        <dbReference type="EMBL" id="AWL09506.1"/>
    </source>
</evidence>
<proteinExistence type="predicted"/>
<dbReference type="Gene3D" id="1.10.10.60">
    <property type="entry name" value="Homeodomain-like"/>
    <property type="match status" value="1"/>
</dbReference>
<dbReference type="RefSeq" id="WP_109323184.1">
    <property type="nucleotide sequence ID" value="NZ_CP029346.1"/>
</dbReference>
<evidence type="ECO:0000313" key="5">
    <source>
        <dbReference type="Proteomes" id="UP000245468"/>
    </source>
</evidence>
<feature type="domain" description="HTH araC/xylS-type" evidence="3">
    <location>
        <begin position="282"/>
        <end position="391"/>
    </location>
</feature>
<dbReference type="KEGG" id="psez:HME7025_01653"/>
<evidence type="ECO:0000256" key="1">
    <source>
        <dbReference type="ARBA" id="ARBA00023125"/>
    </source>
</evidence>
<protein>
    <recommendedName>
        <fullName evidence="3">HTH araC/xylS-type domain-containing protein</fullName>
    </recommendedName>
</protein>
<feature type="transmembrane region" description="Helical" evidence="2">
    <location>
        <begin position="185"/>
        <end position="212"/>
    </location>
</feature>
<feature type="transmembrane region" description="Helical" evidence="2">
    <location>
        <begin position="6"/>
        <end position="26"/>
    </location>
</feature>
<dbReference type="GO" id="GO:0003700">
    <property type="term" value="F:DNA-binding transcription factor activity"/>
    <property type="evidence" value="ECO:0007669"/>
    <property type="project" value="InterPro"/>
</dbReference>
<dbReference type="PANTHER" id="PTHR43280:SF29">
    <property type="entry name" value="ARAC-FAMILY TRANSCRIPTIONAL REGULATOR"/>
    <property type="match status" value="1"/>
</dbReference>
<keyword evidence="2" id="KW-0812">Transmembrane</keyword>
<feature type="transmembrane region" description="Helical" evidence="2">
    <location>
        <begin position="33"/>
        <end position="51"/>
    </location>
</feature>
<feature type="transmembrane region" description="Helical" evidence="2">
    <location>
        <begin position="156"/>
        <end position="173"/>
    </location>
</feature>
<dbReference type="PROSITE" id="PS01124">
    <property type="entry name" value="HTH_ARAC_FAMILY_2"/>
    <property type="match status" value="1"/>
</dbReference>
<name>A0A2S2DVX2_9BACT</name>
<reference evidence="5" key="1">
    <citation type="submission" date="2018-05" db="EMBL/GenBank/DDBJ databases">
        <title>Pseudarcicella sp. HME7025 Genome sequencing and assembly.</title>
        <authorList>
            <person name="Kim H."/>
            <person name="Kang H."/>
            <person name="Joh K."/>
        </authorList>
    </citation>
    <scope>NUCLEOTIDE SEQUENCE [LARGE SCALE GENOMIC DNA]</scope>
    <source>
        <strain evidence="5">HME7025</strain>
    </source>
</reference>
<dbReference type="GO" id="GO:0043565">
    <property type="term" value="F:sequence-specific DNA binding"/>
    <property type="evidence" value="ECO:0007669"/>
    <property type="project" value="InterPro"/>
</dbReference>
<dbReference type="OrthoDB" id="5492415at2"/>
<evidence type="ECO:0000256" key="2">
    <source>
        <dbReference type="SAM" id="Phobius"/>
    </source>
</evidence>
<feature type="transmembrane region" description="Helical" evidence="2">
    <location>
        <begin position="71"/>
        <end position="88"/>
    </location>
</feature>
<dbReference type="EMBL" id="CP029346">
    <property type="protein sequence ID" value="AWL09506.1"/>
    <property type="molecule type" value="Genomic_DNA"/>
</dbReference>
<dbReference type="PANTHER" id="PTHR43280">
    <property type="entry name" value="ARAC-FAMILY TRANSCRIPTIONAL REGULATOR"/>
    <property type="match status" value="1"/>
</dbReference>
<dbReference type="Proteomes" id="UP000245468">
    <property type="component" value="Chromosome"/>
</dbReference>
<dbReference type="Pfam" id="PF12833">
    <property type="entry name" value="HTH_18"/>
    <property type="match status" value="1"/>
</dbReference>
<gene>
    <name evidence="4" type="ORF">HME7025_01653</name>
</gene>
<keyword evidence="2" id="KW-1133">Transmembrane helix</keyword>
<feature type="transmembrane region" description="Helical" evidence="2">
    <location>
        <begin position="95"/>
        <end position="117"/>
    </location>
</feature>
<sequence>MNSWSPVDYLFYLSFVFFAFGISLFFKKGLIATKFLGIQFIGLAYQLYAGYFIQPSRIYDYPHFFRTVSPFFYLLGPLGYLFQHYLLYPERKFRLIYLLHFLPFALHVIEYIPFYMLPAELKLEEVKHVFQQNTFYNSQSIYGWISMRDHLFVKTIYYLAYIFWTLYELYKFYKTTSQSFLRKNSLIVYWLSGDMVMKFVVIILHCFNLVFAKKKHLELTWMDYVFVLEYITMMLFMLFNPKLLQGPTLRGLVFQHSAGFNEKESIKTTKQVKAHQKSSRDKNVLFTLNRYFETEQLFLRPEITLAEVSRYLKIKPRIIRMALQMELELSFSDYVNTWRIQYAEEQCRENPKWKNYKLEVIAMESGFGTRQSFNSAVKKIKGVSPGKYFENIMQQPKK</sequence>
<accession>A0A2S2DVX2</accession>
<keyword evidence="2" id="KW-0472">Membrane</keyword>
<dbReference type="AlphaFoldDB" id="A0A2S2DVX2"/>
<feature type="transmembrane region" description="Helical" evidence="2">
    <location>
        <begin position="224"/>
        <end position="240"/>
    </location>
</feature>
<dbReference type="InterPro" id="IPR018060">
    <property type="entry name" value="HTH_AraC"/>
</dbReference>
<keyword evidence="1" id="KW-0238">DNA-binding</keyword>
<evidence type="ECO:0000259" key="3">
    <source>
        <dbReference type="PROSITE" id="PS01124"/>
    </source>
</evidence>
<keyword evidence="5" id="KW-1185">Reference proteome</keyword>